<dbReference type="OrthoDB" id="3364175at2759"/>
<dbReference type="Gene3D" id="4.10.240.10">
    <property type="entry name" value="Zn(2)-C6 fungal-type DNA-binding domain"/>
    <property type="match status" value="1"/>
</dbReference>
<dbReference type="Pfam" id="PF00172">
    <property type="entry name" value="Zn_clus"/>
    <property type="match status" value="1"/>
</dbReference>
<sequence length="734" mass="82212">MSSQSQDKRRLISQDVPVKRFRVSRACDQCRTAREKCDGNQPTCSPCVDNKRDCTYTSNPKKRGLQPGYIRGLETTLAFVFQQNPEIETTVYNQLFQENTVLLARGTKESNRLYKSWTKSRFCQDLTKVLAGEQIETRDEKQPSPNDDSDVDIEDATFNQATPGAQSHQSFPSVSAPSHVPEQTPRPSLSDLLFPSVQQSVISSPLMPLPADSWKLLETYCTYTQCWLPIADKLEILKLSYSYPEQGLELSCDMPNSGSHAEMWSIFAVGSLQIDARNTNADLRDEQPEKFYNVARLLIPNELGQLGLDHVKALLNLAVFDISKNLFSAAWRLVGTALRIFLTTTNPPDMNKTQRKHILSSCFVLDTLLSSQLKLRPYLDKADLDWMGKIEEDGMEEWQPWNGQLRVSSAHQPPSPTLSLSTFNALLDLVDIFGSTTRPQHAPNFLHEMISRLEAWKSSLPQKLDYIRKETTPMTPPALLLRFTYCVTALAFVPSHNWFQQTLDVLSTMNAQLGAARMPAIVFCLLKSIKKSSSTLVFDQTTHVGMRELFTSLDQSLGRPEEVSIGTRDATGSRENVSQDVSGSMQASPSFPIPNMGEHFIEGYQRPSGSSAHVDGLLPAMNSAQEGDNQHPFNPFDFTMNILMPESHDPYNALISGDLGNFLDDFASEHGAKKLQNQPQFMENLGFSAEISMADLLATDPTRFLTTGPQPAQDENENSTQLPFNTLYERGRDI</sequence>
<dbReference type="PROSITE" id="PS00463">
    <property type="entry name" value="ZN2_CY6_FUNGAL_1"/>
    <property type="match status" value="1"/>
</dbReference>
<evidence type="ECO:0000313" key="6">
    <source>
        <dbReference type="Proteomes" id="UP000054032"/>
    </source>
</evidence>
<keyword evidence="1" id="KW-0479">Metal-binding</keyword>
<reference evidence="5 6" key="1">
    <citation type="journal article" date="2013" name="PLoS Genet.">
        <title>Comparative genome structure, secondary metabolite, and effector coding capacity across Cochliobolus pathogens.</title>
        <authorList>
            <person name="Condon B.J."/>
            <person name="Leng Y."/>
            <person name="Wu D."/>
            <person name="Bushley K.E."/>
            <person name="Ohm R.A."/>
            <person name="Otillar R."/>
            <person name="Martin J."/>
            <person name="Schackwitz W."/>
            <person name="Grimwood J."/>
            <person name="MohdZainudin N."/>
            <person name="Xue C."/>
            <person name="Wang R."/>
            <person name="Manning V.A."/>
            <person name="Dhillon B."/>
            <person name="Tu Z.J."/>
            <person name="Steffenson B.J."/>
            <person name="Salamov A."/>
            <person name="Sun H."/>
            <person name="Lowry S."/>
            <person name="LaButti K."/>
            <person name="Han J."/>
            <person name="Copeland A."/>
            <person name="Lindquist E."/>
            <person name="Barry K."/>
            <person name="Schmutz J."/>
            <person name="Baker S.E."/>
            <person name="Ciuffetti L.M."/>
            <person name="Grigoriev I.V."/>
            <person name="Zhong S."/>
            <person name="Turgeon B.G."/>
        </authorList>
    </citation>
    <scope>NUCLEOTIDE SEQUENCE [LARGE SCALE GENOMIC DNA]</scope>
    <source>
        <strain evidence="5 6">ATCC 44560</strain>
    </source>
</reference>
<dbReference type="RefSeq" id="XP_007690512.1">
    <property type="nucleotide sequence ID" value="XM_007692322.1"/>
</dbReference>
<dbReference type="CDD" id="cd12148">
    <property type="entry name" value="fungal_TF_MHR"/>
    <property type="match status" value="1"/>
</dbReference>
<accession>W6YZE2</accession>
<dbReference type="STRING" id="930090.W6YZE2"/>
<dbReference type="InterPro" id="IPR036864">
    <property type="entry name" value="Zn2-C6_fun-type_DNA-bd_sf"/>
</dbReference>
<keyword evidence="6" id="KW-1185">Reference proteome</keyword>
<keyword evidence="2" id="KW-0539">Nucleus</keyword>
<dbReference type="EMBL" id="KI964043">
    <property type="protein sequence ID" value="EUC42980.1"/>
    <property type="molecule type" value="Genomic_DNA"/>
</dbReference>
<dbReference type="eggNOG" id="ENOG502S3FG">
    <property type="taxonomic scope" value="Eukaryota"/>
</dbReference>
<evidence type="ECO:0000256" key="3">
    <source>
        <dbReference type="SAM" id="MobiDB-lite"/>
    </source>
</evidence>
<evidence type="ECO:0000256" key="1">
    <source>
        <dbReference type="ARBA" id="ARBA00022723"/>
    </source>
</evidence>
<dbReference type="GO" id="GO:0006351">
    <property type="term" value="P:DNA-templated transcription"/>
    <property type="evidence" value="ECO:0007669"/>
    <property type="project" value="InterPro"/>
</dbReference>
<dbReference type="SUPFAM" id="SSF57701">
    <property type="entry name" value="Zn2/Cys6 DNA-binding domain"/>
    <property type="match status" value="1"/>
</dbReference>
<dbReference type="HOGENOM" id="CLU_007607_0_0_1"/>
<protein>
    <recommendedName>
        <fullName evidence="4">Zn(2)-C6 fungal-type domain-containing protein</fullName>
    </recommendedName>
</protein>
<dbReference type="InterPro" id="IPR007219">
    <property type="entry name" value="XnlR_reg_dom"/>
</dbReference>
<dbReference type="PROSITE" id="PS50048">
    <property type="entry name" value="ZN2_CY6_FUNGAL_2"/>
    <property type="match status" value="1"/>
</dbReference>
<feature type="domain" description="Zn(2)-C6 fungal-type" evidence="4">
    <location>
        <begin position="26"/>
        <end position="56"/>
    </location>
</feature>
<feature type="region of interest" description="Disordered" evidence="3">
    <location>
        <begin position="162"/>
        <end position="189"/>
    </location>
</feature>
<feature type="region of interest" description="Disordered" evidence="3">
    <location>
        <begin position="134"/>
        <end position="153"/>
    </location>
</feature>
<organism evidence="5 6">
    <name type="scientific">Bipolaris oryzae ATCC 44560</name>
    <dbReference type="NCBI Taxonomy" id="930090"/>
    <lineage>
        <taxon>Eukaryota</taxon>
        <taxon>Fungi</taxon>
        <taxon>Dikarya</taxon>
        <taxon>Ascomycota</taxon>
        <taxon>Pezizomycotina</taxon>
        <taxon>Dothideomycetes</taxon>
        <taxon>Pleosporomycetidae</taxon>
        <taxon>Pleosporales</taxon>
        <taxon>Pleosporineae</taxon>
        <taxon>Pleosporaceae</taxon>
        <taxon>Bipolaris</taxon>
    </lineage>
</organism>
<feature type="compositionally biased region" description="Polar residues" evidence="3">
    <location>
        <begin position="162"/>
        <end position="176"/>
    </location>
</feature>
<proteinExistence type="predicted"/>
<name>W6YZE2_COCMI</name>
<dbReference type="Proteomes" id="UP000054032">
    <property type="component" value="Unassembled WGS sequence"/>
</dbReference>
<dbReference type="GeneID" id="19117999"/>
<evidence type="ECO:0000313" key="5">
    <source>
        <dbReference type="EMBL" id="EUC42980.1"/>
    </source>
</evidence>
<dbReference type="GO" id="GO:0045944">
    <property type="term" value="P:positive regulation of transcription by RNA polymerase II"/>
    <property type="evidence" value="ECO:0007669"/>
    <property type="project" value="TreeGrafter"/>
</dbReference>
<dbReference type="GO" id="GO:0008270">
    <property type="term" value="F:zinc ion binding"/>
    <property type="evidence" value="ECO:0007669"/>
    <property type="project" value="InterPro"/>
</dbReference>
<dbReference type="InterPro" id="IPR052783">
    <property type="entry name" value="Metabolic/Drug-Res_Regulator"/>
</dbReference>
<dbReference type="GO" id="GO:0003677">
    <property type="term" value="F:DNA binding"/>
    <property type="evidence" value="ECO:0007669"/>
    <property type="project" value="InterPro"/>
</dbReference>
<evidence type="ECO:0000256" key="2">
    <source>
        <dbReference type="ARBA" id="ARBA00023242"/>
    </source>
</evidence>
<feature type="compositionally biased region" description="Polar residues" evidence="3">
    <location>
        <begin position="573"/>
        <end position="587"/>
    </location>
</feature>
<dbReference type="CDD" id="cd00067">
    <property type="entry name" value="GAL4"/>
    <property type="match status" value="1"/>
</dbReference>
<dbReference type="Pfam" id="PF04082">
    <property type="entry name" value="Fungal_trans"/>
    <property type="match status" value="1"/>
</dbReference>
<gene>
    <name evidence="5" type="ORF">COCMIDRAFT_102049</name>
</gene>
<dbReference type="GO" id="GO:0000981">
    <property type="term" value="F:DNA-binding transcription factor activity, RNA polymerase II-specific"/>
    <property type="evidence" value="ECO:0007669"/>
    <property type="project" value="InterPro"/>
</dbReference>
<dbReference type="PANTHER" id="PTHR47655">
    <property type="entry name" value="QUINIC ACID UTILIZATION ACTIVATOR"/>
    <property type="match status" value="1"/>
</dbReference>
<evidence type="ECO:0000259" key="4">
    <source>
        <dbReference type="PROSITE" id="PS50048"/>
    </source>
</evidence>
<dbReference type="InterPro" id="IPR001138">
    <property type="entry name" value="Zn2Cys6_DnaBD"/>
</dbReference>
<dbReference type="PANTHER" id="PTHR47655:SF2">
    <property type="entry name" value="QUINIC ACID UTILIZATION ACTIVATOR"/>
    <property type="match status" value="1"/>
</dbReference>
<dbReference type="SMART" id="SM00066">
    <property type="entry name" value="GAL4"/>
    <property type="match status" value="1"/>
</dbReference>
<dbReference type="KEGG" id="bor:COCMIDRAFT_102049"/>
<feature type="region of interest" description="Disordered" evidence="3">
    <location>
        <begin position="564"/>
        <end position="587"/>
    </location>
</feature>
<dbReference type="AlphaFoldDB" id="W6YZE2"/>